<name>A0AAE3EK63_9FLAO</name>
<dbReference type="EMBL" id="JAKKDU010000001">
    <property type="protein sequence ID" value="MCF7566765.1"/>
    <property type="molecule type" value="Genomic_DNA"/>
</dbReference>
<dbReference type="AlphaFoldDB" id="A0AAE3EK63"/>
<keyword evidence="1" id="KW-1133">Transmembrane helix</keyword>
<feature type="transmembrane region" description="Helical" evidence="1">
    <location>
        <begin position="56"/>
        <end position="73"/>
    </location>
</feature>
<organism evidence="2 3">
    <name type="scientific">Wocania arenilitoris</name>
    <dbReference type="NCBI Taxonomy" id="2044858"/>
    <lineage>
        <taxon>Bacteria</taxon>
        <taxon>Pseudomonadati</taxon>
        <taxon>Bacteroidota</taxon>
        <taxon>Flavobacteriia</taxon>
        <taxon>Flavobacteriales</taxon>
        <taxon>Flavobacteriaceae</taxon>
        <taxon>Wocania</taxon>
    </lineage>
</organism>
<evidence type="ECO:0000313" key="3">
    <source>
        <dbReference type="Proteomes" id="UP001199795"/>
    </source>
</evidence>
<keyword evidence="1" id="KW-0472">Membrane</keyword>
<evidence type="ECO:0000313" key="2">
    <source>
        <dbReference type="EMBL" id="MCF7566765.1"/>
    </source>
</evidence>
<reference evidence="2" key="1">
    <citation type="submission" date="2022-01" db="EMBL/GenBank/DDBJ databases">
        <title>Draft genome sequence of Sabulilitoribacter arenilitoris KCTC 52401.</title>
        <authorList>
            <person name="Oh J.-S."/>
        </authorList>
    </citation>
    <scope>NUCLEOTIDE SEQUENCE</scope>
    <source>
        <strain evidence="2">HMF6543</strain>
    </source>
</reference>
<accession>A0AAE3EK63</accession>
<comment type="caution">
    <text evidence="2">The sequence shown here is derived from an EMBL/GenBank/DDBJ whole genome shotgun (WGS) entry which is preliminary data.</text>
</comment>
<evidence type="ECO:0000256" key="1">
    <source>
        <dbReference type="SAM" id="Phobius"/>
    </source>
</evidence>
<sequence>MSKDLPPPQQSEEVDLGQLFKLIGNAFERFFKFIGNILNNLFLAFVWMVFFLKKHFIKFVIAGIIGIALGILLEKTSEPVYKSYITVKQNYPTGENLYNSIAYYNDLVKQRDSSTLKGVLDIKNLNVSSILEFEVESIVSENDKLKSYDKYLKELDSTLASTIDYKMYIKNSKDHTHKYQQITIKSKERDNFKTVFDRIIDNIKTNKYFKREQTKDLIELKNEKQAINESLNKSDTLLSVYQKAIVKSAENNNDLQTKITIDGKNTGSTTKEFELYNKVIELRERVVNIDRAIADKEEIIEVLSSKQDSGSIDNRIEIFGKSLNSKVFYAIVLTLVLLLILLGLDFIKFLERFKEKI</sequence>
<protein>
    <submittedName>
        <fullName evidence="2">Uncharacterized protein</fullName>
    </submittedName>
</protein>
<feature type="transmembrane region" description="Helical" evidence="1">
    <location>
        <begin position="327"/>
        <end position="347"/>
    </location>
</feature>
<keyword evidence="1" id="KW-0812">Transmembrane</keyword>
<keyword evidence="3" id="KW-1185">Reference proteome</keyword>
<dbReference type="RefSeq" id="WP_237238089.1">
    <property type="nucleotide sequence ID" value="NZ_JAKKDU010000001.1"/>
</dbReference>
<feature type="transmembrane region" description="Helical" evidence="1">
    <location>
        <begin position="30"/>
        <end position="50"/>
    </location>
</feature>
<gene>
    <name evidence="2" type="ORF">L3X37_00080</name>
</gene>
<proteinExistence type="predicted"/>
<dbReference type="Proteomes" id="UP001199795">
    <property type="component" value="Unassembled WGS sequence"/>
</dbReference>